<feature type="compositionally biased region" description="Low complexity" evidence="1">
    <location>
        <begin position="460"/>
        <end position="476"/>
    </location>
</feature>
<protein>
    <recommendedName>
        <fullName evidence="2">SET domain-containing protein</fullName>
    </recommendedName>
</protein>
<evidence type="ECO:0000256" key="1">
    <source>
        <dbReference type="SAM" id="MobiDB-lite"/>
    </source>
</evidence>
<name>A0A640K9U0_LEITA</name>
<comment type="caution">
    <text evidence="3">The sequence shown here is derived from an EMBL/GenBank/DDBJ whole genome shotgun (WGS) entry which is preliminary data.</text>
</comment>
<feature type="domain" description="SET" evidence="2">
    <location>
        <begin position="48"/>
        <end position="397"/>
    </location>
</feature>
<dbReference type="AlphaFoldDB" id="A0A640K9U0"/>
<proteinExistence type="predicted"/>
<dbReference type="InterPro" id="IPR046341">
    <property type="entry name" value="SET_dom_sf"/>
</dbReference>
<reference evidence="3" key="1">
    <citation type="submission" date="2019-11" db="EMBL/GenBank/DDBJ databases">
        <title>Leishmania tarentolae CDS.</title>
        <authorList>
            <person name="Goto Y."/>
            <person name="Yamagishi J."/>
        </authorList>
    </citation>
    <scope>NUCLEOTIDE SEQUENCE [LARGE SCALE GENOMIC DNA]</scope>
    <source>
        <strain evidence="3">Parrot Tar II</strain>
    </source>
</reference>
<accession>A0A640K9U0</accession>
<dbReference type="GO" id="GO:0016279">
    <property type="term" value="F:protein-lysine N-methyltransferase activity"/>
    <property type="evidence" value="ECO:0007669"/>
    <property type="project" value="TreeGrafter"/>
</dbReference>
<evidence type="ECO:0000259" key="2">
    <source>
        <dbReference type="Pfam" id="PF00856"/>
    </source>
</evidence>
<dbReference type="VEuPathDB" id="TriTrypDB:LtaPh_0914400"/>
<dbReference type="Gene3D" id="3.90.1410.10">
    <property type="entry name" value="set domain protein methyltransferase, domain 1"/>
    <property type="match status" value="1"/>
</dbReference>
<dbReference type="SUPFAM" id="SSF82199">
    <property type="entry name" value="SET domain"/>
    <property type="match status" value="1"/>
</dbReference>
<dbReference type="InterPro" id="IPR050600">
    <property type="entry name" value="SETD3_SETD6_MTase"/>
</dbReference>
<organism evidence="3 4">
    <name type="scientific">Leishmania tarentolae</name>
    <name type="common">Sauroleishmania tarentolae</name>
    <dbReference type="NCBI Taxonomy" id="5689"/>
    <lineage>
        <taxon>Eukaryota</taxon>
        <taxon>Discoba</taxon>
        <taxon>Euglenozoa</taxon>
        <taxon>Kinetoplastea</taxon>
        <taxon>Metakinetoplastina</taxon>
        <taxon>Trypanosomatida</taxon>
        <taxon>Trypanosomatidae</taxon>
        <taxon>Leishmaniinae</taxon>
        <taxon>Leishmania</taxon>
        <taxon>lizard Leishmania</taxon>
    </lineage>
</organism>
<dbReference type="OrthoDB" id="341421at2759"/>
<keyword evidence="4" id="KW-1185">Reference proteome</keyword>
<evidence type="ECO:0000313" key="4">
    <source>
        <dbReference type="Proteomes" id="UP000419144"/>
    </source>
</evidence>
<dbReference type="Proteomes" id="UP000419144">
    <property type="component" value="Unassembled WGS sequence"/>
</dbReference>
<dbReference type="PANTHER" id="PTHR13271">
    <property type="entry name" value="UNCHARACTERIZED PUTATIVE METHYLTRANSFERASE"/>
    <property type="match status" value="1"/>
</dbReference>
<dbReference type="EMBL" id="BLBS01000010">
    <property type="protein sequence ID" value="GET86400.1"/>
    <property type="molecule type" value="Genomic_DNA"/>
</dbReference>
<gene>
    <name evidence="3" type="ORF">LtaPh_0914400</name>
</gene>
<dbReference type="PANTHER" id="PTHR13271:SF151">
    <property type="entry name" value="SET DOMAIN-CONTAINING PROTEIN 4"/>
    <property type="match status" value="1"/>
</dbReference>
<dbReference type="InterPro" id="IPR001214">
    <property type="entry name" value="SET_dom"/>
</dbReference>
<evidence type="ECO:0000313" key="3">
    <source>
        <dbReference type="EMBL" id="GET86400.1"/>
    </source>
</evidence>
<dbReference type="Pfam" id="PF00856">
    <property type="entry name" value="SET"/>
    <property type="match status" value="1"/>
</dbReference>
<feature type="region of interest" description="Disordered" evidence="1">
    <location>
        <begin position="460"/>
        <end position="488"/>
    </location>
</feature>
<sequence length="574" mass="64025">MPSPSTVHRGSEWLSQCMRDIKAAKLQQTVRPYLSGTPSSEALPVRSLVATSRIHRGEHIGTVRHDSILTGERASKLLRRACRGVPSQTTESAATGLQPLAAQCFDDLVSRIATLPSAASMPPHMLLSRDALLVTVALYLTRSPLNVGALPAEDPLRAWADVLPRRPPPMGALLRSSFLSPDKVEPLPRRLRLGQRTKEIAPGEDVAAASTELMVQAVEQSELELAELRRPEMETALTSTVLTNYFKGRMPALTQRQRESQRARSGAAEAEEGALHLFMMWERQLQTYFVDALLPVLLLPSCVSGTPNFETVRDSAAWHEEESALRWAHFTTRSRAVNLNWRCPGPPKLSIIPFVDMLNHTSSASANVVYHREDNGDVCVTASRTIEAGQELVLRYNHMGQRGCLFGDQPRLSKPATEQARGGLCGKAAAVADKVHRIEKRQHWELYACDEDEEEAVLQTGSTSSRSSMASTRSGTCDTASPTATRHRETEQEVQWLWRFGFLRSDEEKNREAALLWSRGLRNRIAHLTDVRRKGRPGEFVVGVPEGLQHLREQRAQLERNRYNNNKVFPPQQL</sequence>